<evidence type="ECO:0000256" key="1">
    <source>
        <dbReference type="SAM" id="MobiDB-lite"/>
    </source>
</evidence>
<gene>
    <name evidence="2" type="ORF">GCM10010151_41690</name>
</gene>
<dbReference type="PANTHER" id="PTHR36456">
    <property type="entry name" value="UPF0232 PROTEIN SCO3875"/>
    <property type="match status" value="1"/>
</dbReference>
<dbReference type="EMBL" id="BAAABM010000037">
    <property type="protein sequence ID" value="GAA0347663.1"/>
    <property type="molecule type" value="Genomic_DNA"/>
</dbReference>
<evidence type="ECO:0000313" key="3">
    <source>
        <dbReference type="Proteomes" id="UP001501822"/>
    </source>
</evidence>
<comment type="caution">
    <text evidence="2">The sequence shown here is derived from an EMBL/GenBank/DDBJ whole genome shotgun (WGS) entry which is preliminary data.</text>
</comment>
<dbReference type="PANTHER" id="PTHR36456:SF1">
    <property type="entry name" value="UPF0232 PROTEIN SCO3875"/>
    <property type="match status" value="1"/>
</dbReference>
<reference evidence="2 3" key="1">
    <citation type="journal article" date="2019" name="Int. J. Syst. Evol. Microbiol.">
        <title>The Global Catalogue of Microorganisms (GCM) 10K type strain sequencing project: providing services to taxonomists for standard genome sequencing and annotation.</title>
        <authorList>
            <consortium name="The Broad Institute Genomics Platform"/>
            <consortium name="The Broad Institute Genome Sequencing Center for Infectious Disease"/>
            <person name="Wu L."/>
            <person name="Ma J."/>
        </authorList>
    </citation>
    <scope>NUCLEOTIDE SEQUENCE [LARGE SCALE GENOMIC DNA]</scope>
    <source>
        <strain evidence="2 3">JCM 3146</strain>
    </source>
</reference>
<sequence>MSDDQRDPQPVEKPKSGIELAREALAQAKADAKARGAQPGRTRKKRSPRGGGDSRRGGDPTAFGPAIRELLAARGWQERVAVGGVFGRWPQIVGPELAEHTEPQTFEDGILVVAADSNAWAAQLRLLSGPLVKRLNEELGHGTVQRVKVIGPSSGPRGTGRLRVTGGRRRT</sequence>
<organism evidence="2 3">
    <name type="scientific">Actinoallomurus spadix</name>
    <dbReference type="NCBI Taxonomy" id="79912"/>
    <lineage>
        <taxon>Bacteria</taxon>
        <taxon>Bacillati</taxon>
        <taxon>Actinomycetota</taxon>
        <taxon>Actinomycetes</taxon>
        <taxon>Streptosporangiales</taxon>
        <taxon>Thermomonosporaceae</taxon>
        <taxon>Actinoallomurus</taxon>
    </lineage>
</organism>
<protein>
    <submittedName>
        <fullName evidence="2">DUF721 domain-containing protein</fullName>
    </submittedName>
</protein>
<proteinExistence type="predicted"/>
<dbReference type="InterPro" id="IPR007922">
    <property type="entry name" value="DciA-like"/>
</dbReference>
<keyword evidence="3" id="KW-1185">Reference proteome</keyword>
<feature type="compositionally biased region" description="Low complexity" evidence="1">
    <location>
        <begin position="155"/>
        <end position="165"/>
    </location>
</feature>
<feature type="region of interest" description="Disordered" evidence="1">
    <location>
        <begin position="25"/>
        <end position="63"/>
    </location>
</feature>
<evidence type="ECO:0000313" key="2">
    <source>
        <dbReference type="EMBL" id="GAA0347663.1"/>
    </source>
</evidence>
<dbReference type="Proteomes" id="UP001501822">
    <property type="component" value="Unassembled WGS sequence"/>
</dbReference>
<name>A0ABN0WVC6_9ACTN</name>
<dbReference type="Pfam" id="PF05258">
    <property type="entry name" value="DciA"/>
    <property type="match status" value="1"/>
</dbReference>
<feature type="region of interest" description="Disordered" evidence="1">
    <location>
        <begin position="151"/>
        <end position="171"/>
    </location>
</feature>
<dbReference type="RefSeq" id="WP_252801263.1">
    <property type="nucleotide sequence ID" value="NZ_BAAABM010000037.1"/>
</dbReference>
<accession>A0ABN0WVC6</accession>